<keyword evidence="2" id="KW-1185">Reference proteome</keyword>
<dbReference type="STRING" id="714943.Mucpa_2320"/>
<protein>
    <submittedName>
        <fullName evidence="1">Uncharacterized protein</fullName>
    </submittedName>
</protein>
<proteinExistence type="predicted"/>
<accession>H1YHM7</accession>
<dbReference type="AlphaFoldDB" id="H1YHM7"/>
<evidence type="ECO:0000313" key="1">
    <source>
        <dbReference type="EMBL" id="EHQ26450.1"/>
    </source>
</evidence>
<reference evidence="1" key="1">
    <citation type="submission" date="2011-09" db="EMBL/GenBank/DDBJ databases">
        <title>The permanent draft genome of Mucilaginibacter paludis DSM 18603.</title>
        <authorList>
            <consortium name="US DOE Joint Genome Institute (JGI-PGF)"/>
            <person name="Lucas S."/>
            <person name="Han J."/>
            <person name="Lapidus A."/>
            <person name="Bruce D."/>
            <person name="Goodwin L."/>
            <person name="Pitluck S."/>
            <person name="Peters L."/>
            <person name="Kyrpides N."/>
            <person name="Mavromatis K."/>
            <person name="Ivanova N."/>
            <person name="Mikhailova N."/>
            <person name="Held B."/>
            <person name="Detter J.C."/>
            <person name="Tapia R."/>
            <person name="Han C."/>
            <person name="Land M."/>
            <person name="Hauser L."/>
            <person name="Markowitz V."/>
            <person name="Cheng J.-F."/>
            <person name="Hugenholtz P."/>
            <person name="Woyke T."/>
            <person name="Wu D."/>
            <person name="Tindall B."/>
            <person name="Brambilla E."/>
            <person name="Klenk H.-P."/>
            <person name="Eisen J.A."/>
        </authorList>
    </citation>
    <scope>NUCLEOTIDE SEQUENCE [LARGE SCALE GENOMIC DNA]</scope>
    <source>
        <strain evidence="1">DSM 18603</strain>
    </source>
</reference>
<sequence length="99" mass="11163">MITNGKMMKPTELARLLLKTVNDSISKTLSETGIQKERISKAEAYRLYGRSQVDRWIAEGLFKPVKGRHFISASGIDRVKLEQIAAASNRITYLPVAER</sequence>
<dbReference type="eggNOG" id="ENOG502ZVGV">
    <property type="taxonomic scope" value="Bacteria"/>
</dbReference>
<name>H1YHM7_9SPHI</name>
<dbReference type="EMBL" id="CM001403">
    <property type="protein sequence ID" value="EHQ26450.1"/>
    <property type="molecule type" value="Genomic_DNA"/>
</dbReference>
<gene>
    <name evidence="1" type="ORF">Mucpa_2320</name>
</gene>
<dbReference type="Proteomes" id="UP000002774">
    <property type="component" value="Chromosome"/>
</dbReference>
<dbReference type="HOGENOM" id="CLU_177843_0_0_10"/>
<organism evidence="1 2">
    <name type="scientific">Mucilaginibacter paludis DSM 18603</name>
    <dbReference type="NCBI Taxonomy" id="714943"/>
    <lineage>
        <taxon>Bacteria</taxon>
        <taxon>Pseudomonadati</taxon>
        <taxon>Bacteroidota</taxon>
        <taxon>Sphingobacteriia</taxon>
        <taxon>Sphingobacteriales</taxon>
        <taxon>Sphingobacteriaceae</taxon>
        <taxon>Mucilaginibacter</taxon>
    </lineage>
</organism>
<evidence type="ECO:0000313" key="2">
    <source>
        <dbReference type="Proteomes" id="UP000002774"/>
    </source>
</evidence>